<keyword evidence="2" id="KW-1185">Reference proteome</keyword>
<organism evidence="1 2">
    <name type="scientific">Nonomuraea longicatena</name>
    <dbReference type="NCBI Taxonomy" id="83682"/>
    <lineage>
        <taxon>Bacteria</taxon>
        <taxon>Bacillati</taxon>
        <taxon>Actinomycetota</taxon>
        <taxon>Actinomycetes</taxon>
        <taxon>Streptosporangiales</taxon>
        <taxon>Streptosporangiaceae</taxon>
        <taxon>Nonomuraea</taxon>
    </lineage>
</organism>
<accession>A0ABN1PAC3</accession>
<sequence>MRSYSPTYPHKDESYKIMNDPSFRVAGIRPETTKTGADPSQGSAPSVRVRAMGYGMISISAIMPSEECSRKWQW</sequence>
<reference evidence="1 2" key="1">
    <citation type="journal article" date="2019" name="Int. J. Syst. Evol. Microbiol.">
        <title>The Global Catalogue of Microorganisms (GCM) 10K type strain sequencing project: providing services to taxonomists for standard genome sequencing and annotation.</title>
        <authorList>
            <consortium name="The Broad Institute Genomics Platform"/>
            <consortium name="The Broad Institute Genome Sequencing Center for Infectious Disease"/>
            <person name="Wu L."/>
            <person name="Ma J."/>
        </authorList>
    </citation>
    <scope>NUCLEOTIDE SEQUENCE [LARGE SCALE GENOMIC DNA]</scope>
    <source>
        <strain evidence="1 2">JCM 11136</strain>
    </source>
</reference>
<dbReference type="Proteomes" id="UP001501578">
    <property type="component" value="Unassembled WGS sequence"/>
</dbReference>
<protein>
    <submittedName>
        <fullName evidence="1">Uncharacterized protein</fullName>
    </submittedName>
</protein>
<proteinExistence type="predicted"/>
<evidence type="ECO:0000313" key="2">
    <source>
        <dbReference type="Proteomes" id="UP001501578"/>
    </source>
</evidence>
<name>A0ABN1PAC3_9ACTN</name>
<comment type="caution">
    <text evidence="1">The sequence shown here is derived from an EMBL/GenBank/DDBJ whole genome shotgun (WGS) entry which is preliminary data.</text>
</comment>
<dbReference type="EMBL" id="BAAAHQ010000011">
    <property type="protein sequence ID" value="GAA0925284.1"/>
    <property type="molecule type" value="Genomic_DNA"/>
</dbReference>
<evidence type="ECO:0000313" key="1">
    <source>
        <dbReference type="EMBL" id="GAA0925284.1"/>
    </source>
</evidence>
<gene>
    <name evidence="1" type="ORF">GCM10009560_26660</name>
</gene>